<dbReference type="InterPro" id="IPR010281">
    <property type="entry name" value="DUF885"/>
</dbReference>
<organism evidence="2 3">
    <name type="scientific">Angustibacter aerolatus</name>
    <dbReference type="NCBI Taxonomy" id="1162965"/>
    <lineage>
        <taxon>Bacteria</taxon>
        <taxon>Bacillati</taxon>
        <taxon>Actinomycetota</taxon>
        <taxon>Actinomycetes</taxon>
        <taxon>Kineosporiales</taxon>
        <taxon>Kineosporiaceae</taxon>
    </lineage>
</organism>
<gene>
    <name evidence="2" type="ORF">GCM10025868_35830</name>
</gene>
<dbReference type="EMBL" id="BSUZ01000001">
    <property type="protein sequence ID" value="GMA88333.1"/>
    <property type="molecule type" value="Genomic_DNA"/>
</dbReference>
<accession>A0ABQ6JJF0</accession>
<dbReference type="Proteomes" id="UP001157017">
    <property type="component" value="Unassembled WGS sequence"/>
</dbReference>
<dbReference type="Pfam" id="PF05960">
    <property type="entry name" value="DUF885"/>
    <property type="match status" value="1"/>
</dbReference>
<feature type="region of interest" description="Disordered" evidence="1">
    <location>
        <begin position="61"/>
        <end position="88"/>
    </location>
</feature>
<protein>
    <submittedName>
        <fullName evidence="2">Uncharacterized protein</fullName>
    </submittedName>
</protein>
<keyword evidence="3" id="KW-1185">Reference proteome</keyword>
<proteinExistence type="predicted"/>
<evidence type="ECO:0000313" key="2">
    <source>
        <dbReference type="EMBL" id="GMA88333.1"/>
    </source>
</evidence>
<evidence type="ECO:0000313" key="3">
    <source>
        <dbReference type="Proteomes" id="UP001157017"/>
    </source>
</evidence>
<comment type="caution">
    <text evidence="2">The sequence shown here is derived from an EMBL/GenBank/DDBJ whole genome shotgun (WGS) entry which is preliminary data.</text>
</comment>
<name>A0ABQ6JJF0_9ACTN</name>
<reference evidence="3" key="1">
    <citation type="journal article" date="2019" name="Int. J. Syst. Evol. Microbiol.">
        <title>The Global Catalogue of Microorganisms (GCM) 10K type strain sequencing project: providing services to taxonomists for standard genome sequencing and annotation.</title>
        <authorList>
            <consortium name="The Broad Institute Genomics Platform"/>
            <consortium name="The Broad Institute Genome Sequencing Center for Infectious Disease"/>
            <person name="Wu L."/>
            <person name="Ma J."/>
        </authorList>
    </citation>
    <scope>NUCLEOTIDE SEQUENCE [LARGE SCALE GENOMIC DNA]</scope>
    <source>
        <strain evidence="3">NBRC 108730</strain>
    </source>
</reference>
<evidence type="ECO:0000256" key="1">
    <source>
        <dbReference type="SAM" id="MobiDB-lite"/>
    </source>
</evidence>
<sequence>MYDLMRKDTADDWATVRTRLGRTPEAMEQYVTSLRAGIARGDTPARLQVERCLQQAERYGSPQGFFAEPGPRRPSRRRAAARCARDRA</sequence>